<keyword evidence="3 5" id="KW-0067">ATP-binding</keyword>
<keyword evidence="1" id="KW-0813">Transport</keyword>
<dbReference type="EMBL" id="FXZC01000001">
    <property type="protein sequence ID" value="SMX62924.1"/>
    <property type="molecule type" value="Genomic_DNA"/>
</dbReference>
<dbReference type="Proteomes" id="UP000234333">
    <property type="component" value="Unassembled WGS sequence"/>
</dbReference>
<dbReference type="InterPro" id="IPR003439">
    <property type="entry name" value="ABC_transporter-like_ATP-bd"/>
</dbReference>
<dbReference type="GO" id="GO:0016887">
    <property type="term" value="F:ATP hydrolysis activity"/>
    <property type="evidence" value="ECO:0007669"/>
    <property type="project" value="InterPro"/>
</dbReference>
<accession>A0A2H1HJ30</accession>
<evidence type="ECO:0000256" key="3">
    <source>
        <dbReference type="ARBA" id="ARBA00022840"/>
    </source>
</evidence>
<name>A0A2H1HJ30_9MICO</name>
<proteinExistence type="predicted"/>
<dbReference type="InterPro" id="IPR027417">
    <property type="entry name" value="P-loop_NTPase"/>
</dbReference>
<dbReference type="SUPFAM" id="SSF52540">
    <property type="entry name" value="P-loop containing nucleoside triphosphate hydrolases"/>
    <property type="match status" value="1"/>
</dbReference>
<feature type="domain" description="ABC transporter" evidence="4">
    <location>
        <begin position="21"/>
        <end position="252"/>
    </location>
</feature>
<dbReference type="CDD" id="cd03255">
    <property type="entry name" value="ABC_MJ0796_LolCDE_FtsE"/>
    <property type="match status" value="1"/>
</dbReference>
<dbReference type="Gene3D" id="3.40.50.300">
    <property type="entry name" value="P-loop containing nucleotide triphosphate hydrolases"/>
    <property type="match status" value="1"/>
</dbReference>
<dbReference type="GO" id="GO:0005886">
    <property type="term" value="C:plasma membrane"/>
    <property type="evidence" value="ECO:0007669"/>
    <property type="project" value="TreeGrafter"/>
</dbReference>
<reference evidence="5 6" key="1">
    <citation type="submission" date="2017-03" db="EMBL/GenBank/DDBJ databases">
        <authorList>
            <person name="Afonso C.L."/>
            <person name="Miller P.J."/>
            <person name="Scott M.A."/>
            <person name="Spackman E."/>
            <person name="Goraichik I."/>
            <person name="Dimitrov K.M."/>
            <person name="Suarez D.L."/>
            <person name="Swayne D.E."/>
        </authorList>
    </citation>
    <scope>NUCLEOTIDE SEQUENCE [LARGE SCALE GENOMIC DNA]</scope>
    <source>
        <strain evidence="5 6">CIP 102111</strain>
    </source>
</reference>
<evidence type="ECO:0000256" key="2">
    <source>
        <dbReference type="ARBA" id="ARBA00022741"/>
    </source>
</evidence>
<dbReference type="PROSITE" id="PS50893">
    <property type="entry name" value="ABC_TRANSPORTER_2"/>
    <property type="match status" value="1"/>
</dbReference>
<evidence type="ECO:0000313" key="5">
    <source>
        <dbReference type="EMBL" id="SMX62924.1"/>
    </source>
</evidence>
<evidence type="ECO:0000313" key="6">
    <source>
        <dbReference type="Proteomes" id="UP000234333"/>
    </source>
</evidence>
<evidence type="ECO:0000256" key="1">
    <source>
        <dbReference type="ARBA" id="ARBA00022448"/>
    </source>
</evidence>
<evidence type="ECO:0000259" key="4">
    <source>
        <dbReference type="PROSITE" id="PS50893"/>
    </source>
</evidence>
<dbReference type="SMART" id="SM00382">
    <property type="entry name" value="AAA"/>
    <property type="match status" value="1"/>
</dbReference>
<sequence length="253" mass="26734">MAAENDRRNHGDMNTHMPAIITASNVVKHYNQTYALAGVGLDIGLGESLAIMGPSGSGKTTLLHCLAGIIRPDEGSIRLLPTDRSAAADITGLKESGRTALRREVFGFVFQQGLLLPELTAEDNVALAAMLAGMPRTEATKHARAWLQRLGLGEHLTKRIGQLSGGQAQRVAIARSQVTQPVVTFADEPTGALDSRTSSEVLSELLASTTGRGSTLVVVTHDENVAARCSRVVRLADGRIVSDSAAQYATNNG</sequence>
<dbReference type="InterPro" id="IPR003593">
    <property type="entry name" value="AAA+_ATPase"/>
</dbReference>
<keyword evidence="2" id="KW-0547">Nucleotide-binding</keyword>
<dbReference type="GO" id="GO:0005524">
    <property type="term" value="F:ATP binding"/>
    <property type="evidence" value="ECO:0007669"/>
    <property type="project" value="UniProtKB-KW"/>
</dbReference>
<organism evidence="5 6">
    <name type="scientific">Brevibacterium casei CIP 102111</name>
    <dbReference type="NCBI Taxonomy" id="1255625"/>
    <lineage>
        <taxon>Bacteria</taxon>
        <taxon>Bacillati</taxon>
        <taxon>Actinomycetota</taxon>
        <taxon>Actinomycetes</taxon>
        <taxon>Micrococcales</taxon>
        <taxon>Brevibacteriaceae</taxon>
        <taxon>Brevibacterium</taxon>
    </lineage>
</organism>
<dbReference type="PANTHER" id="PTHR24220:SF685">
    <property type="entry name" value="ABC TRANSPORTER RELATED"/>
    <property type="match status" value="1"/>
</dbReference>
<gene>
    <name evidence="5" type="ORF">BC102111_00053</name>
</gene>
<dbReference type="InterPro" id="IPR015854">
    <property type="entry name" value="ABC_transpr_LolD-like"/>
</dbReference>
<dbReference type="GO" id="GO:0022857">
    <property type="term" value="F:transmembrane transporter activity"/>
    <property type="evidence" value="ECO:0007669"/>
    <property type="project" value="TreeGrafter"/>
</dbReference>
<dbReference type="AlphaFoldDB" id="A0A2H1HJ30"/>
<dbReference type="PANTHER" id="PTHR24220">
    <property type="entry name" value="IMPORT ATP-BINDING PROTEIN"/>
    <property type="match status" value="1"/>
</dbReference>
<dbReference type="InterPro" id="IPR017911">
    <property type="entry name" value="MacB-like_ATP-bd"/>
</dbReference>
<dbReference type="Pfam" id="PF00005">
    <property type="entry name" value="ABC_tran"/>
    <property type="match status" value="1"/>
</dbReference>
<protein>
    <submittedName>
        <fullName evidence="5">Putative ABC transport system ATP-binding protein</fullName>
    </submittedName>
</protein>